<dbReference type="EMBL" id="FWXT01000004">
    <property type="protein sequence ID" value="SMD03191.1"/>
    <property type="molecule type" value="Genomic_DNA"/>
</dbReference>
<dbReference type="SUPFAM" id="SSF109854">
    <property type="entry name" value="DinB/YfiT-like putative metalloenzymes"/>
    <property type="match status" value="1"/>
</dbReference>
<keyword evidence="2 3" id="KW-0479">Metal-binding</keyword>
<evidence type="ECO:0000313" key="5">
    <source>
        <dbReference type="Proteomes" id="UP000192756"/>
    </source>
</evidence>
<sequence>MLDQLRKYSNWANSLLLDTLIANSSSLPESCILLFSHIVNAQTIWVCRIKGIVPEVSVWQLHDLELCKALLEKSAKELSQIVYSEATESPVIKYTVSTGDYYETSVFDILLHVFNHGTYHRAQIAKEMKLHHLKPVNTDYIQFVRLQSERT</sequence>
<dbReference type="Gene3D" id="1.20.120.450">
    <property type="entry name" value="dinb family like domain"/>
    <property type="match status" value="1"/>
</dbReference>
<organism evidence="4 5">
    <name type="scientific">Pedobacter africanus</name>
    <dbReference type="NCBI Taxonomy" id="151894"/>
    <lineage>
        <taxon>Bacteria</taxon>
        <taxon>Pseudomonadati</taxon>
        <taxon>Bacteroidota</taxon>
        <taxon>Sphingobacteriia</taxon>
        <taxon>Sphingobacteriales</taxon>
        <taxon>Sphingobacteriaceae</taxon>
        <taxon>Pedobacter</taxon>
    </lineage>
</organism>
<evidence type="ECO:0000256" key="2">
    <source>
        <dbReference type="ARBA" id="ARBA00022723"/>
    </source>
</evidence>
<dbReference type="InterPro" id="IPR007837">
    <property type="entry name" value="DinB"/>
</dbReference>
<reference evidence="5" key="1">
    <citation type="submission" date="2017-04" db="EMBL/GenBank/DDBJ databases">
        <authorList>
            <person name="Varghese N."/>
            <person name="Submissions S."/>
        </authorList>
    </citation>
    <scope>NUCLEOTIDE SEQUENCE [LARGE SCALE GENOMIC DNA]</scope>
    <source>
        <strain evidence="5">DSM 12126</strain>
    </source>
</reference>
<feature type="binding site" evidence="3">
    <location>
        <position position="37"/>
    </location>
    <ligand>
        <name>a divalent metal cation</name>
        <dbReference type="ChEBI" id="CHEBI:60240"/>
    </ligand>
</feature>
<dbReference type="GO" id="GO:0046872">
    <property type="term" value="F:metal ion binding"/>
    <property type="evidence" value="ECO:0007669"/>
    <property type="project" value="UniProtKB-KW"/>
</dbReference>
<dbReference type="OrthoDB" id="9811413at2"/>
<evidence type="ECO:0000256" key="1">
    <source>
        <dbReference type="ARBA" id="ARBA00008635"/>
    </source>
</evidence>
<dbReference type="Pfam" id="PF05163">
    <property type="entry name" value="DinB"/>
    <property type="match status" value="1"/>
</dbReference>
<dbReference type="RefSeq" id="WP_084241135.1">
    <property type="nucleotide sequence ID" value="NZ_FWXT01000004.1"/>
</dbReference>
<gene>
    <name evidence="4" type="ORF">SAMN04488524_4349</name>
</gene>
<dbReference type="Proteomes" id="UP000192756">
    <property type="component" value="Unassembled WGS sequence"/>
</dbReference>
<name>A0A1W2E070_9SPHI</name>
<proteinExistence type="inferred from homology"/>
<dbReference type="STRING" id="151894.SAMN04488524_4349"/>
<protein>
    <submittedName>
        <fullName evidence="4">Uncharacterized damage-inducible protein DinB (Forms a four-helix bundle)</fullName>
    </submittedName>
</protein>
<dbReference type="PANTHER" id="PTHR37302:SF3">
    <property type="entry name" value="DAMAGE-INDUCIBLE PROTEIN DINB"/>
    <property type="match status" value="1"/>
</dbReference>
<comment type="similarity">
    <text evidence="1">Belongs to the DinB family.</text>
</comment>
<feature type="binding site" evidence="3">
    <location>
        <position position="116"/>
    </location>
    <ligand>
        <name>a divalent metal cation</name>
        <dbReference type="ChEBI" id="CHEBI:60240"/>
    </ligand>
</feature>
<keyword evidence="5" id="KW-1185">Reference proteome</keyword>
<feature type="binding site" evidence="3">
    <location>
        <position position="120"/>
    </location>
    <ligand>
        <name>a divalent metal cation</name>
        <dbReference type="ChEBI" id="CHEBI:60240"/>
    </ligand>
</feature>
<dbReference type="InterPro" id="IPR034660">
    <property type="entry name" value="DinB/YfiT-like"/>
</dbReference>
<dbReference type="PANTHER" id="PTHR37302">
    <property type="entry name" value="SLR1116 PROTEIN"/>
    <property type="match status" value="1"/>
</dbReference>
<evidence type="ECO:0000256" key="3">
    <source>
        <dbReference type="PIRSR" id="PIRSR607837-1"/>
    </source>
</evidence>
<dbReference type="AlphaFoldDB" id="A0A1W2E070"/>
<accession>A0A1W2E070</accession>
<evidence type="ECO:0000313" key="4">
    <source>
        <dbReference type="EMBL" id="SMD03191.1"/>
    </source>
</evidence>